<sequence>MTDTVSAAVYGFPPREVIETPRGAMQTAPTVPGAQPLEALTDASMDAFVVLAPAGAVERRYVLAQALRVLKPGGRLTVAAPKDRGGLRLKKELSGFGCKIGEDARRHHRICMTLRPETPAGLTEALAEGAPRRIDGEGLWTQPGVFSWDRLDTGTALLMQALPAFSGAGADLGCGIGVLAHQVLASPKVTNLALVDIDRRALDAARRNVDDARVSFSHADIRLGLPELSNLDFVVSNPPFHEGGGEDKALGQAFIRGAAALLKKGGVLWLVANRHLPYEAVLADHFARVRPVVDQEGFKVLEAVK</sequence>
<proteinExistence type="predicted"/>
<dbReference type="CDD" id="cd02440">
    <property type="entry name" value="AdoMet_MTases"/>
    <property type="match status" value="1"/>
</dbReference>
<accession>A0A2N5CKM9</accession>
<dbReference type="InterPro" id="IPR002052">
    <property type="entry name" value="DNA_methylase_N6_adenine_CS"/>
</dbReference>
<keyword evidence="3 8" id="KW-0489">Methyltransferase</keyword>
<dbReference type="InterPro" id="IPR046977">
    <property type="entry name" value="RsmC/RlmG"/>
</dbReference>
<keyword evidence="10" id="KW-1185">Reference proteome</keyword>
<dbReference type="RefSeq" id="WP_101715864.1">
    <property type="nucleotide sequence ID" value="NZ_CP026100.1"/>
</dbReference>
<organism evidence="8 9">
    <name type="scientific">Caulobacter flavus</name>
    <dbReference type="NCBI Taxonomy" id="1679497"/>
    <lineage>
        <taxon>Bacteria</taxon>
        <taxon>Pseudomonadati</taxon>
        <taxon>Pseudomonadota</taxon>
        <taxon>Alphaproteobacteria</taxon>
        <taxon>Caulobacterales</taxon>
        <taxon>Caulobacteraceae</taxon>
        <taxon>Caulobacter</taxon>
    </lineage>
</organism>
<dbReference type="EMBL" id="PJRQ01000055">
    <property type="protein sequence ID" value="PLR06048.1"/>
    <property type="molecule type" value="Genomic_DNA"/>
</dbReference>
<dbReference type="Proteomes" id="UP000234483">
    <property type="component" value="Unassembled WGS sequence"/>
</dbReference>
<evidence type="ECO:0000313" key="10">
    <source>
        <dbReference type="Proteomes" id="UP000281192"/>
    </source>
</evidence>
<reference evidence="8 9" key="1">
    <citation type="submission" date="2017-12" db="EMBL/GenBank/DDBJ databases">
        <title>The genome sequence of Caulobacter flavus CGMCC1 15093.</title>
        <authorList>
            <person name="Gao J."/>
            <person name="Mao X."/>
            <person name="Sun J."/>
        </authorList>
    </citation>
    <scope>NUCLEOTIDE SEQUENCE [LARGE SCALE GENOMIC DNA]</scope>
    <source>
        <strain evidence="8 9">CGMCC1 15093</strain>
    </source>
</reference>
<dbReference type="PANTHER" id="PTHR47816:SF4">
    <property type="entry name" value="RIBOSOMAL RNA SMALL SUBUNIT METHYLTRANSFERASE C"/>
    <property type="match status" value="1"/>
</dbReference>
<dbReference type="PROSITE" id="PS00092">
    <property type="entry name" value="N6_MTASE"/>
    <property type="match status" value="1"/>
</dbReference>
<feature type="domain" description="Methyltransferase small" evidence="6">
    <location>
        <begin position="139"/>
        <end position="301"/>
    </location>
</feature>
<evidence type="ECO:0000313" key="7">
    <source>
        <dbReference type="EMBL" id="AYV47909.1"/>
    </source>
</evidence>
<dbReference type="GO" id="GO:0003676">
    <property type="term" value="F:nucleic acid binding"/>
    <property type="evidence" value="ECO:0007669"/>
    <property type="project" value="InterPro"/>
</dbReference>
<evidence type="ECO:0000256" key="1">
    <source>
        <dbReference type="ARBA" id="ARBA00022490"/>
    </source>
</evidence>
<dbReference type="InterPro" id="IPR029063">
    <property type="entry name" value="SAM-dependent_MTases_sf"/>
</dbReference>
<evidence type="ECO:0000256" key="2">
    <source>
        <dbReference type="ARBA" id="ARBA00022552"/>
    </source>
</evidence>
<evidence type="ECO:0000313" key="9">
    <source>
        <dbReference type="Proteomes" id="UP000234483"/>
    </source>
</evidence>
<keyword evidence="2" id="KW-0698">rRNA processing</keyword>
<dbReference type="Pfam" id="PF05175">
    <property type="entry name" value="MTS"/>
    <property type="match status" value="1"/>
</dbReference>
<dbReference type="GO" id="GO:0006364">
    <property type="term" value="P:rRNA processing"/>
    <property type="evidence" value="ECO:0007669"/>
    <property type="project" value="UniProtKB-KW"/>
</dbReference>
<dbReference type="KEGG" id="cfh:C1707_17505"/>
<protein>
    <submittedName>
        <fullName evidence="8">Methyltransferase</fullName>
    </submittedName>
</protein>
<keyword evidence="5" id="KW-0949">S-adenosyl-L-methionine</keyword>
<dbReference type="GO" id="GO:0032259">
    <property type="term" value="P:methylation"/>
    <property type="evidence" value="ECO:0007669"/>
    <property type="project" value="UniProtKB-KW"/>
</dbReference>
<dbReference type="GO" id="GO:0008170">
    <property type="term" value="F:N-methyltransferase activity"/>
    <property type="evidence" value="ECO:0007669"/>
    <property type="project" value="UniProtKB-ARBA"/>
</dbReference>
<dbReference type="EMBL" id="CP026100">
    <property type="protein sequence ID" value="AYV47909.1"/>
    <property type="molecule type" value="Genomic_DNA"/>
</dbReference>
<keyword evidence="4 8" id="KW-0808">Transferase</keyword>
<dbReference type="Gene3D" id="3.40.50.150">
    <property type="entry name" value="Vaccinia Virus protein VP39"/>
    <property type="match status" value="2"/>
</dbReference>
<dbReference type="SUPFAM" id="SSF53335">
    <property type="entry name" value="S-adenosyl-L-methionine-dependent methyltransferases"/>
    <property type="match status" value="2"/>
</dbReference>
<dbReference type="PANTHER" id="PTHR47816">
    <property type="entry name" value="RIBOSOMAL RNA SMALL SUBUNIT METHYLTRANSFERASE C"/>
    <property type="match status" value="1"/>
</dbReference>
<name>A0A2N5CKM9_9CAUL</name>
<reference evidence="7 10" key="2">
    <citation type="submission" date="2018-01" db="EMBL/GenBank/DDBJ databases">
        <title>Complete genome sequence of Caulobacter flavus RHGG3.</title>
        <authorList>
            <person name="Yang E."/>
        </authorList>
    </citation>
    <scope>NUCLEOTIDE SEQUENCE [LARGE SCALE GENOMIC DNA]</scope>
    <source>
        <strain evidence="7 10">RHGG3</strain>
    </source>
</reference>
<dbReference type="GO" id="GO:0008757">
    <property type="term" value="F:S-adenosylmethionine-dependent methyltransferase activity"/>
    <property type="evidence" value="ECO:0007669"/>
    <property type="project" value="InterPro"/>
</dbReference>
<dbReference type="OrthoDB" id="9816072at2"/>
<dbReference type="InterPro" id="IPR007848">
    <property type="entry name" value="Small_mtfrase_dom"/>
</dbReference>
<dbReference type="Proteomes" id="UP000281192">
    <property type="component" value="Chromosome"/>
</dbReference>
<keyword evidence="1" id="KW-0963">Cytoplasm</keyword>
<dbReference type="AlphaFoldDB" id="A0A2N5CKM9"/>
<gene>
    <name evidence="7" type="ORF">C1707_17505</name>
    <name evidence="8" type="ORF">CFHF_26280</name>
</gene>
<evidence type="ECO:0000259" key="6">
    <source>
        <dbReference type="Pfam" id="PF05175"/>
    </source>
</evidence>
<evidence type="ECO:0000256" key="4">
    <source>
        <dbReference type="ARBA" id="ARBA00022679"/>
    </source>
</evidence>
<evidence type="ECO:0000256" key="5">
    <source>
        <dbReference type="ARBA" id="ARBA00022691"/>
    </source>
</evidence>
<evidence type="ECO:0000313" key="8">
    <source>
        <dbReference type="EMBL" id="PLR06048.1"/>
    </source>
</evidence>
<evidence type="ECO:0000256" key="3">
    <source>
        <dbReference type="ARBA" id="ARBA00022603"/>
    </source>
</evidence>